<evidence type="ECO:0000313" key="1">
    <source>
        <dbReference type="EMBL" id="MBB5874403.1"/>
    </source>
</evidence>
<dbReference type="Gene3D" id="3.40.630.30">
    <property type="match status" value="1"/>
</dbReference>
<dbReference type="SUPFAM" id="SSF55729">
    <property type="entry name" value="Acyl-CoA N-acyltransferases (Nat)"/>
    <property type="match status" value="1"/>
</dbReference>
<dbReference type="Proteomes" id="UP000587527">
    <property type="component" value="Unassembled WGS sequence"/>
</dbReference>
<organism evidence="1 2">
    <name type="scientific">Allocatelliglobosispora scoriae</name>
    <dbReference type="NCBI Taxonomy" id="643052"/>
    <lineage>
        <taxon>Bacteria</taxon>
        <taxon>Bacillati</taxon>
        <taxon>Actinomycetota</taxon>
        <taxon>Actinomycetes</taxon>
        <taxon>Micromonosporales</taxon>
        <taxon>Micromonosporaceae</taxon>
        <taxon>Allocatelliglobosispora</taxon>
    </lineage>
</organism>
<evidence type="ECO:0000313" key="2">
    <source>
        <dbReference type="Proteomes" id="UP000587527"/>
    </source>
</evidence>
<evidence type="ECO:0008006" key="3">
    <source>
        <dbReference type="Google" id="ProtNLM"/>
    </source>
</evidence>
<dbReference type="EMBL" id="JACHMN010000003">
    <property type="protein sequence ID" value="MBB5874403.1"/>
    <property type="molecule type" value="Genomic_DNA"/>
</dbReference>
<reference evidence="1 2" key="1">
    <citation type="submission" date="2020-08" db="EMBL/GenBank/DDBJ databases">
        <title>Sequencing the genomes of 1000 actinobacteria strains.</title>
        <authorList>
            <person name="Klenk H.-P."/>
        </authorList>
    </citation>
    <scope>NUCLEOTIDE SEQUENCE [LARGE SCALE GENOMIC DNA]</scope>
    <source>
        <strain evidence="1 2">DSM 45362</strain>
    </source>
</reference>
<accession>A0A841C5J6</accession>
<protein>
    <recommendedName>
        <fullName evidence="3">GNAT family N-acetyltransferase</fullName>
    </recommendedName>
</protein>
<dbReference type="InterPro" id="IPR016181">
    <property type="entry name" value="Acyl_CoA_acyltransferase"/>
</dbReference>
<comment type="caution">
    <text evidence="1">The sequence shown here is derived from an EMBL/GenBank/DDBJ whole genome shotgun (WGS) entry which is preliminary data.</text>
</comment>
<gene>
    <name evidence="1" type="ORF">F4553_007837</name>
</gene>
<dbReference type="AlphaFoldDB" id="A0A841C5J6"/>
<keyword evidence="2" id="KW-1185">Reference proteome</keyword>
<proteinExistence type="predicted"/>
<name>A0A841C5J6_9ACTN</name>
<dbReference type="RefSeq" id="WP_184846513.1">
    <property type="nucleotide sequence ID" value="NZ_JACHMN010000003.1"/>
</dbReference>
<sequence>MPLQVAKVLDDAQLVQAWEMYVSAFAELRAAAAQRHVMNRREFDEVMTDERVAKYLAIDAATGRLAGLATFTNDLDAMPLISPDFFARRWPDLFAQRKVWYLGFFAVEPAYRSSGTFEEVIAEMWAEIRVAGGLAALDICGQNAALGLPRAIQRTLEALTPQVKTEQMDVQTYWSFELEATD</sequence>